<dbReference type="Pfam" id="PF00078">
    <property type="entry name" value="RVT_1"/>
    <property type="match status" value="1"/>
</dbReference>
<dbReference type="PROSITE" id="PS50994">
    <property type="entry name" value="INTEGRASE"/>
    <property type="match status" value="1"/>
</dbReference>
<dbReference type="InterPro" id="IPR043128">
    <property type="entry name" value="Rev_trsase/Diguanyl_cyclase"/>
</dbReference>
<proteinExistence type="predicted"/>
<dbReference type="SUPFAM" id="SSF56672">
    <property type="entry name" value="DNA/RNA polymerases"/>
    <property type="match status" value="1"/>
</dbReference>
<dbReference type="InterPro" id="IPR043502">
    <property type="entry name" value="DNA/RNA_pol_sf"/>
</dbReference>
<dbReference type="InterPro" id="IPR000477">
    <property type="entry name" value="RT_dom"/>
</dbReference>
<feature type="compositionally biased region" description="Basic residues" evidence="2">
    <location>
        <begin position="1343"/>
        <end position="1353"/>
    </location>
</feature>
<feature type="domain" description="Reverse transcriptase" evidence="3">
    <location>
        <begin position="505"/>
        <end position="688"/>
    </location>
</feature>
<feature type="region of interest" description="Disordered" evidence="2">
    <location>
        <begin position="1333"/>
        <end position="1353"/>
    </location>
</feature>
<dbReference type="PANTHER" id="PTHR37984:SF8">
    <property type="entry name" value="CCHC-TYPE DOMAIN-CONTAINING PROTEIN"/>
    <property type="match status" value="1"/>
</dbReference>
<dbReference type="Gene3D" id="1.10.340.70">
    <property type="match status" value="1"/>
</dbReference>
<feature type="compositionally biased region" description="Low complexity" evidence="2">
    <location>
        <begin position="28"/>
        <end position="40"/>
    </location>
</feature>
<dbReference type="Gene3D" id="3.30.420.10">
    <property type="entry name" value="Ribonuclease H-like superfamily/Ribonuclease H"/>
    <property type="match status" value="1"/>
</dbReference>
<name>A0ABN7ASE0_9HEMI</name>
<organism evidence="5 6">
    <name type="scientific">Nesidiocoris tenuis</name>
    <dbReference type="NCBI Taxonomy" id="355587"/>
    <lineage>
        <taxon>Eukaryota</taxon>
        <taxon>Metazoa</taxon>
        <taxon>Ecdysozoa</taxon>
        <taxon>Arthropoda</taxon>
        <taxon>Hexapoda</taxon>
        <taxon>Insecta</taxon>
        <taxon>Pterygota</taxon>
        <taxon>Neoptera</taxon>
        <taxon>Paraneoptera</taxon>
        <taxon>Hemiptera</taxon>
        <taxon>Heteroptera</taxon>
        <taxon>Panheteroptera</taxon>
        <taxon>Cimicomorpha</taxon>
        <taxon>Miridae</taxon>
        <taxon>Dicyphina</taxon>
        <taxon>Nesidiocoris</taxon>
    </lineage>
</organism>
<dbReference type="Pfam" id="PF17921">
    <property type="entry name" value="Integrase_H2C2"/>
    <property type="match status" value="1"/>
</dbReference>
<dbReference type="SUPFAM" id="SSF53098">
    <property type="entry name" value="Ribonuclease H-like"/>
    <property type="match status" value="1"/>
</dbReference>
<dbReference type="PROSITE" id="PS50878">
    <property type="entry name" value="RT_POL"/>
    <property type="match status" value="1"/>
</dbReference>
<dbReference type="InterPro" id="IPR036397">
    <property type="entry name" value="RNaseH_sf"/>
</dbReference>
<dbReference type="InterPro" id="IPR041588">
    <property type="entry name" value="Integrase_H2C2"/>
</dbReference>
<feature type="domain" description="Integrase catalytic" evidence="4">
    <location>
        <begin position="1074"/>
        <end position="1238"/>
    </location>
</feature>
<dbReference type="InterPro" id="IPR050951">
    <property type="entry name" value="Retrovirus_Pol_polyprotein"/>
</dbReference>
<dbReference type="Gene3D" id="3.30.70.270">
    <property type="match status" value="2"/>
</dbReference>
<dbReference type="EC" id="2.7.7.49" evidence="1"/>
<dbReference type="InterPro" id="IPR041577">
    <property type="entry name" value="RT_RNaseH_2"/>
</dbReference>
<dbReference type="Proteomes" id="UP001307889">
    <property type="component" value="Chromosome 4"/>
</dbReference>
<keyword evidence="6" id="KW-1185">Reference proteome</keyword>
<dbReference type="InterPro" id="IPR012337">
    <property type="entry name" value="RNaseH-like_sf"/>
</dbReference>
<feature type="region of interest" description="Disordered" evidence="2">
    <location>
        <begin position="14"/>
        <end position="49"/>
    </location>
</feature>
<evidence type="ECO:0000256" key="2">
    <source>
        <dbReference type="SAM" id="MobiDB-lite"/>
    </source>
</evidence>
<dbReference type="Pfam" id="PF17919">
    <property type="entry name" value="RT_RNaseH_2"/>
    <property type="match status" value="1"/>
</dbReference>
<keyword evidence="5" id="KW-0695">RNA-directed DNA polymerase</keyword>
<evidence type="ECO:0000256" key="1">
    <source>
        <dbReference type="ARBA" id="ARBA00012493"/>
    </source>
</evidence>
<evidence type="ECO:0000259" key="4">
    <source>
        <dbReference type="PROSITE" id="PS50994"/>
    </source>
</evidence>
<dbReference type="Pfam" id="PF00665">
    <property type="entry name" value="rve"/>
    <property type="match status" value="1"/>
</dbReference>
<dbReference type="GO" id="GO:0003964">
    <property type="term" value="F:RNA-directed DNA polymerase activity"/>
    <property type="evidence" value="ECO:0007669"/>
    <property type="project" value="UniProtKB-KW"/>
</dbReference>
<keyword evidence="5" id="KW-0548">Nucleotidyltransferase</keyword>
<dbReference type="PANTHER" id="PTHR37984">
    <property type="entry name" value="PROTEIN CBG26694"/>
    <property type="match status" value="1"/>
</dbReference>
<keyword evidence="5" id="KW-0808">Transferase</keyword>
<dbReference type="InterPro" id="IPR001584">
    <property type="entry name" value="Integrase_cat-core"/>
</dbReference>
<dbReference type="Gene3D" id="3.10.10.10">
    <property type="entry name" value="HIV Type 1 Reverse Transcriptase, subunit A, domain 1"/>
    <property type="match status" value="1"/>
</dbReference>
<sequence>MKRLEKQLQILEERTRELEGRNGQQHQTNETSRSTNTTNRQLRNIPPPKPVVIDENIAENLEFFEKSWKRYCVASGLEEFPDSIKVATLLSVIGSDLHKIYNKICPEGRREEEETSENVLLTLKESLLTKTNKRYERFKFNLTKQEPDESYSNYFIRLKALIKPCKYGEMEEELLIDKIICSIQDTKLQEKLWLKKDATLNEIFSVCNAAEEAAKHLKTINKNKTEEVLKINRYPNGYNKQEQIGRRPDSFGSRERTRYQTCSYCGNERHESVQNCPARSQTCDYCKITGHFARMCYRKNRRSNIKAIEECEPDEKEETMLAINSERKAILTELFVKQKDGRIQAATFQIDTGATCNVIGQETAKQMLGEKNLQLEKSNTKLKVFGGEILIPLGRIKMEVMKRKKTYTLNFEVVAYNHRPILSAQSSEDMDLIKICCKIEAIDEAKMETKKIVADFEELFQGYGVFEGEEELEVVSEVKPTKERPRRIPLSMIEKLKAELEDMKKNEIITEENACTEWVSNLTIAKKGEKIRVCLDPRKLNEALKEPKQQLPTVEEILPNLNKARVFTTVDATKGFWHVKLTEKSSKLTTFWTPFGKYRYLRLPFGITTAMEIFQKKLLNILTGLPGCYVIADDILIVGKGDTEEEALRDHNTNLRRLFEKLKKGGVKLNKEKLKLCQKEIRFFGHLLTNEGVKADTQKISAIRNMPVPEDKAAVRRFLGMVTYLNRFIPNLADEAHALRILTREDTEFRWTKEAQKTFENLKEKVASTGILKYFDINKPVVIQADASSFALGAVLTQEGDPVAYCSKTLTQTQKNYSQIEKEMLSIVIACHRFDQYICGKNDVTVETDHNPLIQIFKKPMVTIPKRLQCMIMALQRYNINIKYRRGVEMVLADTLSRAPEESNQVEKYYDIYNIDSVIEELDEVSPRSEVQECLSGEGQKGRITSSTLKRLEDETGADQDLDILRHFITSGWPENKEKAKSVAPYWSVRELLTTDGKLILKGKQVIVPKTMRKEIKEKLHMGHQGVQRTLALAKELVYWPGMKNEIEDKITNCDICQRYSANQKPTPMMSHEIPDRPYQTVAMDLFECDVKRKRRHFLIIVDHYSDFFELEEIQDLKASTTIQRCKRQFGRYGTPEKVIVDRGTNFDNREFRKFAEEWDFEIVYCSPNHHQGNGKAEVAVRIAKSLMLKSDAANEEMNKNLLIWRNTPNKTGYSPAQRMFGRWLRCELPKRTQDDKTLDAEVVKESIRKLRESTKRAYDKRTVNRPELEEGNLVYYKQKPEDKEWKKGKIERVEGNRSYTLITENGTRIVRNEIHVKKRRGIENELEADIVSGVRESSPARTRSKSRQTKEK</sequence>
<reference evidence="5 6" key="1">
    <citation type="submission" date="2023-09" db="EMBL/GenBank/DDBJ databases">
        <title>Nesidiocoris tenuis whole genome shotgun sequence.</title>
        <authorList>
            <person name="Shibata T."/>
            <person name="Shimoda M."/>
            <person name="Kobayashi T."/>
            <person name="Uehara T."/>
        </authorList>
    </citation>
    <scope>NUCLEOTIDE SEQUENCE [LARGE SCALE GENOMIC DNA]</scope>
    <source>
        <strain evidence="5 6">Japan</strain>
    </source>
</reference>
<dbReference type="CDD" id="cd09274">
    <property type="entry name" value="RNase_HI_RT_Ty3"/>
    <property type="match status" value="1"/>
</dbReference>
<dbReference type="CDD" id="cd05481">
    <property type="entry name" value="retropepsin_like_LTR_1"/>
    <property type="match status" value="1"/>
</dbReference>
<dbReference type="Gene3D" id="4.10.60.10">
    <property type="entry name" value="Zinc finger, CCHC-type"/>
    <property type="match status" value="1"/>
</dbReference>
<gene>
    <name evidence="5" type="ORF">NTJ_06620</name>
</gene>
<evidence type="ECO:0000313" key="5">
    <source>
        <dbReference type="EMBL" id="BES93811.1"/>
    </source>
</evidence>
<dbReference type="CDD" id="cd01647">
    <property type="entry name" value="RT_LTR"/>
    <property type="match status" value="1"/>
</dbReference>
<evidence type="ECO:0000259" key="3">
    <source>
        <dbReference type="PROSITE" id="PS50878"/>
    </source>
</evidence>
<evidence type="ECO:0000313" key="6">
    <source>
        <dbReference type="Proteomes" id="UP001307889"/>
    </source>
</evidence>
<protein>
    <recommendedName>
        <fullName evidence="1">RNA-directed DNA polymerase</fullName>
        <ecNumber evidence="1">2.7.7.49</ecNumber>
    </recommendedName>
</protein>
<dbReference type="EMBL" id="AP028912">
    <property type="protein sequence ID" value="BES93811.1"/>
    <property type="molecule type" value="Genomic_DNA"/>
</dbReference>
<accession>A0ABN7ASE0</accession>